<keyword evidence="2" id="KW-0238">DNA-binding</keyword>
<dbReference type="Proteomes" id="UP001597169">
    <property type="component" value="Unassembled WGS sequence"/>
</dbReference>
<evidence type="ECO:0000313" key="2">
    <source>
        <dbReference type="EMBL" id="MFD1126592.1"/>
    </source>
</evidence>
<evidence type="ECO:0000313" key="3">
    <source>
        <dbReference type="Proteomes" id="UP001597169"/>
    </source>
</evidence>
<dbReference type="Gene3D" id="2.40.50.1020">
    <property type="entry name" value="LytTr DNA-binding domain"/>
    <property type="match status" value="1"/>
</dbReference>
<evidence type="ECO:0000259" key="1">
    <source>
        <dbReference type="Pfam" id="PF04397"/>
    </source>
</evidence>
<gene>
    <name evidence="2" type="ORF">ACFQ3J_00190</name>
</gene>
<name>A0ABW3PMT2_9BACL</name>
<dbReference type="EMBL" id="JBHTKX010000001">
    <property type="protein sequence ID" value="MFD1126592.1"/>
    <property type="molecule type" value="Genomic_DNA"/>
</dbReference>
<feature type="domain" description="HTH LytTR-type" evidence="1">
    <location>
        <begin position="42"/>
        <end position="108"/>
    </location>
</feature>
<comment type="caution">
    <text evidence="2">The sequence shown here is derived from an EMBL/GenBank/DDBJ whole genome shotgun (WGS) entry which is preliminary data.</text>
</comment>
<dbReference type="Pfam" id="PF04397">
    <property type="entry name" value="LytTR"/>
    <property type="match status" value="1"/>
</dbReference>
<keyword evidence="3" id="KW-1185">Reference proteome</keyword>
<dbReference type="InterPro" id="IPR007492">
    <property type="entry name" value="LytTR_DNA-bd_dom"/>
</dbReference>
<accession>A0ABW3PMT2</accession>
<protein>
    <submittedName>
        <fullName evidence="2">LytTR family transcriptional regulator DNA-binding domain-containing protein</fullName>
    </submittedName>
</protein>
<proteinExistence type="predicted"/>
<sequence>MKPITIIGVNYLREEGKQLYEIFDLQKEVMAVELIKPTDYSGKVLAYHTDSGLFLSVNTLSDASNVYSPYGFESYDRSTLVNPAKVKGLKEHKRGTKVIFDNDTYVIVRKKLY</sequence>
<organism evidence="2 3">
    <name type="scientific">Paenibacillus provencensis</name>
    <dbReference type="NCBI Taxonomy" id="441151"/>
    <lineage>
        <taxon>Bacteria</taxon>
        <taxon>Bacillati</taxon>
        <taxon>Bacillota</taxon>
        <taxon>Bacilli</taxon>
        <taxon>Bacillales</taxon>
        <taxon>Paenibacillaceae</taxon>
        <taxon>Paenibacillus</taxon>
    </lineage>
</organism>
<dbReference type="RefSeq" id="WP_379292245.1">
    <property type="nucleotide sequence ID" value="NZ_JBHTKX010000001.1"/>
</dbReference>
<reference evidence="3" key="1">
    <citation type="journal article" date="2019" name="Int. J. Syst. Evol. Microbiol.">
        <title>The Global Catalogue of Microorganisms (GCM) 10K type strain sequencing project: providing services to taxonomists for standard genome sequencing and annotation.</title>
        <authorList>
            <consortium name="The Broad Institute Genomics Platform"/>
            <consortium name="The Broad Institute Genome Sequencing Center for Infectious Disease"/>
            <person name="Wu L."/>
            <person name="Ma J."/>
        </authorList>
    </citation>
    <scope>NUCLEOTIDE SEQUENCE [LARGE SCALE GENOMIC DNA]</scope>
    <source>
        <strain evidence="3">CCUG 53519</strain>
    </source>
</reference>
<dbReference type="GO" id="GO:0003677">
    <property type="term" value="F:DNA binding"/>
    <property type="evidence" value="ECO:0007669"/>
    <property type="project" value="UniProtKB-KW"/>
</dbReference>